<dbReference type="GO" id="GO:0051018">
    <property type="term" value="F:protein kinase A binding"/>
    <property type="evidence" value="ECO:0000318"/>
    <property type="project" value="GO_Central"/>
</dbReference>
<feature type="region of interest" description="Disordered" evidence="3">
    <location>
        <begin position="1332"/>
        <end position="1352"/>
    </location>
</feature>
<feature type="compositionally biased region" description="Low complexity" evidence="3">
    <location>
        <begin position="1648"/>
        <end position="1662"/>
    </location>
</feature>
<feature type="region of interest" description="Disordered" evidence="3">
    <location>
        <begin position="1225"/>
        <end position="1247"/>
    </location>
</feature>
<feature type="compositionally biased region" description="Polar residues" evidence="3">
    <location>
        <begin position="128"/>
        <end position="138"/>
    </location>
</feature>
<sequence>MISRGVAVAGEEANSLLGQERRRGNVAWRGGVDEREDGKCKEAERDWARGRRTSTQVAEELGGGKEKGRGAGGRWAPGAPGPGRLQKGEPGDPSTRDSGPWTSGARKPLAHPLLLPPPPLPEMASGSRWRTSASTTSPPLGPRGSEQQGGSQDGVGSSWGSSVTVRKKALCSNSLLESTDYWLQNQRTPCQIGFVEEKAEHCASVCFVNLDANPESSSSDLAHQKLVSVSPDLPKLISSGNIQQPKENEIVLLSGLPSSRNLQADLEVSQCPWAPEICLVQCARGNKPNSTECIVFEINKFLLGLQLGLEQWLLLEPNTEKSEDNTACSEDTACSEASREEEEEEEEDDFFTAYEYLEDESEVDEYKDGQEDLSVSGTLPESKEPKEDGPEEQNWTMGKFPPVSKELSMSTELLNPSRAPGHLEESLNQGTEAFSLPVTTPIVLSGQQEGAGGPDPSHTLGEMLKGQVENPFPMNTPEDDVSRRVKGELNLVSATTPEPGSKPVSGSREGEQKPLALLHEEDGGKSAPDVGDSVLQETSISVSPSWSSPTKEAPSGRYVGNSLIPDSCTTEVSRPWHDLPKIVIVQSPDSSETTFEDLGTNCPTLRKWPEPEASAGIPSPDLREDAAASRPQLAEGAVPHEVPLTEAISSPSATGRFWTEQEAPVAHGEMADGEASQEVKASQATEYSFPSALRGVAQVASAVAVCGLGEGRESRFPAAAADFRPPAWVPAAVNLPWSAVLASGVGGLNGGIAEALLKEAFAVLARPKAYHTVGDFLESVNGRIIEAASRPRGGRLENVYGDKLAQNLSSVILERSLEEVNQKMKTRNTEAEGNVGLSPHDLFLDMVNKLLFEVIYFTIQQMGDVAQFSEHSLLFSKSASRWEEVGVDGQSLENTSGLAVHPTAPAHSSSSSVSNAPNAKPGDGLGEAVLPEKERDIKGEVIPDTAGSPALPTELTCENGHLLVAKLSPKKKSLYQNPRLSKDEFVERESPFSDSEWRHSPRELTCAGDNGRSDVPEKCQADTLMNHEVQDLRPFSGSGQPLSSQAACPGKPWTAKYWVTDFAEELAETVVSMATEIAAICLDNANGKQPWFCAWKRGNEYLVTQSLSCCSSQRKTDSQAGGTVLKKHRPPRLREIKRKTDEHPELKERLMNRVVDDSVSLDEAPDSVSGSGNEVAAKTMHLAELTLADGAWPGQSYSRNRSPWDRWNRVKAPSCESIAEEAPGASTLGLMGGSSQPGSRASSVSKQSSCESITEEFSRFMVNQMESEGRGLDLLLDYYAGKSAGSILAAAVQQASQNNGHLSVKPSCPSKQSSTESITEEFYRYMLRDVERDGRGGSSSARSPWEGSSGLLMPSPRSSLCYRQFSMPDGRPPGPRLTVSVPLKANSLDDFAQGRPQDLLSVQPVGNVPPSLCKSDSCLYRRHRADRITDMLIHETWANSIEALMRKNKILVESGEGTGGEPVSRGSLCHTGRSVDGEGTRRDRPAPEPKGEGGPGPSPTRSESAPVMEETPSEFRKERFTGQGISPLRHSSTSSCSMEVPLIHIEMDQKEEWIERLEPFVSENPSSRTLQERLDKEKAIGMVTEKSLPPTSGLDAKAAPEPDIPVKAGPPEELPNLLSSADEIGSSRSQLLNDEDRPEDSSSYLQLSTRSVSSGESSSTSSLGFADLEMHPETRAPSPSINELAEEKEYIKEQLEKVEDRTPGRSVGKAGCSKTLLVINLDLEPKCPDAELRTALQWIAASELGIPTIYFQKSPDGGMEKFLDVVQLVHRKSWKVGDIFRSVVQYCKLQEENQAQTPSLFDWLLELG</sequence>
<dbReference type="Ensembl" id="ENSOANT00000051709.1">
    <property type="protein sequence ID" value="ENSOANP00000038918.1"/>
    <property type="gene ID" value="ENSOANG00000005451.2"/>
</dbReference>
<keyword evidence="2" id="KW-0597">Phosphoprotein</keyword>
<dbReference type="FunCoup" id="A0A6I8NCH0">
    <property type="interactions" value="116"/>
</dbReference>
<feature type="region of interest" description="Disordered" evidence="3">
    <location>
        <begin position="361"/>
        <end position="408"/>
    </location>
</feature>
<dbReference type="PANTHER" id="PTHR10226:SF7">
    <property type="entry name" value="A-KINASE ANCHOR PROTEIN SPHKAP"/>
    <property type="match status" value="1"/>
</dbReference>
<organism evidence="5 6">
    <name type="scientific">Ornithorhynchus anatinus</name>
    <name type="common">Duckbill platypus</name>
    <dbReference type="NCBI Taxonomy" id="9258"/>
    <lineage>
        <taxon>Eukaryota</taxon>
        <taxon>Metazoa</taxon>
        <taxon>Chordata</taxon>
        <taxon>Craniata</taxon>
        <taxon>Vertebrata</taxon>
        <taxon>Euteleostomi</taxon>
        <taxon>Mammalia</taxon>
        <taxon>Monotremata</taxon>
        <taxon>Ornithorhynchidae</taxon>
        <taxon>Ornithorhynchus</taxon>
    </lineage>
</organism>
<evidence type="ECO:0000313" key="6">
    <source>
        <dbReference type="Proteomes" id="UP000002279"/>
    </source>
</evidence>
<dbReference type="PANTHER" id="PTHR10226">
    <property type="entry name" value="A KINASE ANCHOR PROTEIN"/>
    <property type="match status" value="1"/>
</dbReference>
<dbReference type="InterPro" id="IPR018292">
    <property type="entry name" value="AKAP_110_C"/>
</dbReference>
<dbReference type="Proteomes" id="UP000002279">
    <property type="component" value="Chromosome 1"/>
</dbReference>
<feature type="compositionally biased region" description="Basic and acidic residues" evidence="3">
    <location>
        <begin position="31"/>
        <end position="49"/>
    </location>
</feature>
<feature type="compositionally biased region" description="Basic and acidic residues" evidence="3">
    <location>
        <begin position="1570"/>
        <end position="1579"/>
    </location>
</feature>
<feature type="compositionally biased region" description="Low complexity" evidence="3">
    <location>
        <begin position="899"/>
        <end position="919"/>
    </location>
</feature>
<feature type="region of interest" description="Disordered" evidence="3">
    <location>
        <begin position="320"/>
        <end position="349"/>
    </location>
</feature>
<dbReference type="GeneTree" id="ENSGT00940000153313"/>
<evidence type="ECO:0000259" key="4">
    <source>
        <dbReference type="Pfam" id="PF05716"/>
    </source>
</evidence>
<feature type="region of interest" description="Disordered" evidence="3">
    <location>
        <begin position="491"/>
        <end position="511"/>
    </location>
</feature>
<dbReference type="GO" id="GO:0005739">
    <property type="term" value="C:mitochondrion"/>
    <property type="evidence" value="ECO:0000318"/>
    <property type="project" value="GO_Central"/>
</dbReference>
<evidence type="ECO:0000256" key="1">
    <source>
        <dbReference type="ARBA" id="ARBA00005764"/>
    </source>
</evidence>
<dbReference type="OMA" id="VNVFANE"/>
<name>A0A6I8NCH0_ORNAN</name>
<dbReference type="Bgee" id="ENSOANG00000005451">
    <property type="expression patterns" value="Expressed in cerebellum and 4 other cell types or tissues"/>
</dbReference>
<dbReference type="InterPro" id="IPR008382">
    <property type="entry name" value="SPHK1-interactor_AKAP_110"/>
</dbReference>
<protein>
    <recommendedName>
        <fullName evidence="4">A-kinase anchor 110kDa C-terminal domain-containing protein</fullName>
    </recommendedName>
</protein>
<feature type="compositionally biased region" description="Acidic residues" evidence="3">
    <location>
        <begin position="339"/>
        <end position="349"/>
    </location>
</feature>
<dbReference type="Pfam" id="PF05716">
    <property type="entry name" value="AKAP_110"/>
    <property type="match status" value="1"/>
</dbReference>
<reference evidence="5" key="2">
    <citation type="submission" date="2025-08" db="UniProtKB">
        <authorList>
            <consortium name="Ensembl"/>
        </authorList>
    </citation>
    <scope>IDENTIFICATION</scope>
    <source>
        <strain evidence="5">Glennie</strain>
    </source>
</reference>
<evidence type="ECO:0000313" key="5">
    <source>
        <dbReference type="Ensembl" id="ENSOANP00000038918.1"/>
    </source>
</evidence>
<evidence type="ECO:0000256" key="3">
    <source>
        <dbReference type="SAM" id="MobiDB-lite"/>
    </source>
</evidence>
<feature type="compositionally biased region" description="Low complexity" evidence="3">
    <location>
        <begin position="539"/>
        <end position="548"/>
    </location>
</feature>
<evidence type="ECO:0000256" key="2">
    <source>
        <dbReference type="ARBA" id="ARBA00022553"/>
    </source>
</evidence>
<reference evidence="5" key="3">
    <citation type="submission" date="2025-09" db="UniProtKB">
        <authorList>
            <consortium name="Ensembl"/>
        </authorList>
    </citation>
    <scope>IDENTIFICATION</scope>
    <source>
        <strain evidence="5">Glennie</strain>
    </source>
</reference>
<comment type="similarity">
    <text evidence="1">Belongs to the AKAP110 family.</text>
</comment>
<feature type="region of interest" description="Disordered" evidence="3">
    <location>
        <begin position="893"/>
        <end position="927"/>
    </location>
</feature>
<feature type="compositionally biased region" description="Basic and acidic residues" evidence="3">
    <location>
        <begin position="1473"/>
        <end position="1491"/>
    </location>
</feature>
<feature type="region of interest" description="Disordered" evidence="3">
    <location>
        <begin position="1562"/>
        <end position="1683"/>
    </location>
</feature>
<dbReference type="InParanoid" id="A0A6I8NCH0"/>
<feature type="region of interest" description="Disordered" evidence="3">
    <location>
        <begin position="18"/>
        <end position="160"/>
    </location>
</feature>
<keyword evidence="6" id="KW-1185">Reference proteome</keyword>
<gene>
    <name evidence="5" type="primary">SPHKAP</name>
</gene>
<feature type="region of interest" description="Disordered" evidence="3">
    <location>
        <begin position="538"/>
        <end position="558"/>
    </location>
</feature>
<feature type="domain" description="A-kinase anchor 110kDa C-terminal" evidence="4">
    <location>
        <begin position="1715"/>
        <end position="1804"/>
    </location>
</feature>
<feature type="region of interest" description="Disordered" evidence="3">
    <location>
        <begin position="590"/>
        <end position="656"/>
    </location>
</feature>
<proteinExistence type="inferred from homology"/>
<reference evidence="5 6" key="1">
    <citation type="journal article" date="2008" name="Nature">
        <title>Genome analysis of the platypus reveals unique signatures of evolution.</title>
        <authorList>
            <person name="Warren W.C."/>
            <person name="Hillier L.W."/>
            <person name="Marshall Graves J.A."/>
            <person name="Birney E."/>
            <person name="Ponting C.P."/>
            <person name="Grutzner F."/>
            <person name="Belov K."/>
            <person name="Miller W."/>
            <person name="Clarke L."/>
            <person name="Chinwalla A.T."/>
            <person name="Yang S.P."/>
            <person name="Heger A."/>
            <person name="Locke D.P."/>
            <person name="Miethke P."/>
            <person name="Waters P.D."/>
            <person name="Veyrunes F."/>
            <person name="Fulton L."/>
            <person name="Fulton B."/>
            <person name="Graves T."/>
            <person name="Wallis J."/>
            <person name="Puente X.S."/>
            <person name="Lopez-Otin C."/>
            <person name="Ordonez G.R."/>
            <person name="Eichler E.E."/>
            <person name="Chen L."/>
            <person name="Cheng Z."/>
            <person name="Deakin J.E."/>
            <person name="Alsop A."/>
            <person name="Thompson K."/>
            <person name="Kirby P."/>
            <person name="Papenfuss A.T."/>
            <person name="Wakefield M.J."/>
            <person name="Olender T."/>
            <person name="Lancet D."/>
            <person name="Huttley G.A."/>
            <person name="Smit A.F."/>
            <person name="Pask A."/>
            <person name="Temple-Smith P."/>
            <person name="Batzer M.A."/>
            <person name="Walker J.A."/>
            <person name="Konkel M.K."/>
            <person name="Harris R.S."/>
            <person name="Whittington C.M."/>
            <person name="Wong E.S."/>
            <person name="Gemmell N.J."/>
            <person name="Buschiazzo E."/>
            <person name="Vargas Jentzsch I.M."/>
            <person name="Merkel A."/>
            <person name="Schmitz J."/>
            <person name="Zemann A."/>
            <person name="Churakov G."/>
            <person name="Kriegs J.O."/>
            <person name="Brosius J."/>
            <person name="Murchison E.P."/>
            <person name="Sachidanandam R."/>
            <person name="Smith C."/>
            <person name="Hannon G.J."/>
            <person name="Tsend-Ayush E."/>
            <person name="McMillan D."/>
            <person name="Attenborough R."/>
            <person name="Rens W."/>
            <person name="Ferguson-Smith M."/>
            <person name="Lefevre C.M."/>
            <person name="Sharp J.A."/>
            <person name="Nicholas K.R."/>
            <person name="Ray D.A."/>
            <person name="Kube M."/>
            <person name="Reinhardt R."/>
            <person name="Pringle T.H."/>
            <person name="Taylor J."/>
            <person name="Jones R.C."/>
            <person name="Nixon B."/>
            <person name="Dacheux J.L."/>
            <person name="Niwa H."/>
            <person name="Sekita Y."/>
            <person name="Huang X."/>
            <person name="Stark A."/>
            <person name="Kheradpour P."/>
            <person name="Kellis M."/>
            <person name="Flicek P."/>
            <person name="Chen Y."/>
            <person name="Webber C."/>
            <person name="Hardison R."/>
            <person name="Nelson J."/>
            <person name="Hallsworth-Pepin K."/>
            <person name="Delehaunty K."/>
            <person name="Markovic C."/>
            <person name="Minx P."/>
            <person name="Feng Y."/>
            <person name="Kremitzki C."/>
            <person name="Mitreva M."/>
            <person name="Glasscock J."/>
            <person name="Wylie T."/>
            <person name="Wohldmann P."/>
            <person name="Thiru P."/>
            <person name="Nhan M.N."/>
            <person name="Pohl C.S."/>
            <person name="Smith S.M."/>
            <person name="Hou S."/>
            <person name="Nefedov M."/>
            <person name="de Jong P.J."/>
            <person name="Renfree M.B."/>
            <person name="Mardis E.R."/>
            <person name="Wilson R.K."/>
        </authorList>
    </citation>
    <scope>NUCLEOTIDE SEQUENCE [LARGE SCALE GENOMIC DNA]</scope>
    <source>
        <strain evidence="5 6">Glennie</strain>
    </source>
</reference>
<feature type="compositionally biased region" description="Polar residues" evidence="3">
    <location>
        <begin position="1233"/>
        <end position="1247"/>
    </location>
</feature>
<dbReference type="GO" id="GO:0005737">
    <property type="term" value="C:cytoplasm"/>
    <property type="evidence" value="ECO:0000318"/>
    <property type="project" value="GO_Central"/>
</dbReference>
<feature type="region of interest" description="Disordered" evidence="3">
    <location>
        <begin position="1455"/>
        <end position="1536"/>
    </location>
</feature>
<feature type="compositionally biased region" description="Low complexity" evidence="3">
    <location>
        <begin position="144"/>
        <end position="160"/>
    </location>
</feature>
<accession>A0A6I8NCH0</accession>